<dbReference type="Gene3D" id="2.40.50.140">
    <property type="entry name" value="Nucleic acid-binding proteins"/>
    <property type="match status" value="1"/>
</dbReference>
<dbReference type="Proteomes" id="UP000309133">
    <property type="component" value="Unassembled WGS sequence"/>
</dbReference>
<keyword evidence="2 4" id="KW-0808">Transferase</keyword>
<evidence type="ECO:0000313" key="8">
    <source>
        <dbReference type="Proteomes" id="UP000309133"/>
    </source>
</evidence>
<feature type="region of interest" description="Disordered" evidence="5">
    <location>
        <begin position="1"/>
        <end position="90"/>
    </location>
</feature>
<reference evidence="7 8" key="1">
    <citation type="submission" date="2019-04" db="EMBL/GenBank/DDBJ databases">
        <authorList>
            <person name="Jiang L."/>
        </authorList>
    </citation>
    <scope>NUCLEOTIDE SEQUENCE [LARGE SCALE GENOMIC DNA]</scope>
    <source>
        <strain evidence="7 8">YIM 131853</strain>
    </source>
</reference>
<dbReference type="GO" id="GO:0070041">
    <property type="term" value="F:rRNA (uridine-C5-)-methyltransferase activity"/>
    <property type="evidence" value="ECO:0007669"/>
    <property type="project" value="TreeGrafter"/>
</dbReference>
<dbReference type="PROSITE" id="PS51687">
    <property type="entry name" value="SAM_MT_RNA_M5U"/>
    <property type="match status" value="1"/>
</dbReference>
<accession>A0A4S4FKA3</accession>
<evidence type="ECO:0000256" key="5">
    <source>
        <dbReference type="SAM" id="MobiDB-lite"/>
    </source>
</evidence>
<evidence type="ECO:0000259" key="6">
    <source>
        <dbReference type="PROSITE" id="PS50926"/>
    </source>
</evidence>
<dbReference type="InterPro" id="IPR012340">
    <property type="entry name" value="NA-bd_OB-fold"/>
</dbReference>
<evidence type="ECO:0000313" key="7">
    <source>
        <dbReference type="EMBL" id="THG30853.1"/>
    </source>
</evidence>
<evidence type="ECO:0000256" key="4">
    <source>
        <dbReference type="PROSITE-ProRule" id="PRU01024"/>
    </source>
</evidence>
<evidence type="ECO:0000256" key="1">
    <source>
        <dbReference type="ARBA" id="ARBA00022603"/>
    </source>
</evidence>
<sequence length="518" mass="53603">MPHAPRPADGPGSTGNGSGGGSGRASNGGSGGGPGSSSGGSPAGSGRSSHGRGKPRGKAPSGRRPGGSAADAPRGGARPKSPAGPPSPEIGREVEVEITGVAHGGVFVARSEGRVVFVSDALPGERVVARISDASHDRFWRAEAVRVLDASADRQDHIWSVAGIDRDPDDRAGGAEFGHIRIDRQRLLKEQVLVENLQRMAGLAVDGDGGSGSDSGGSDSGGPDIDTTVRAIEGAEDGTGWRTRVRLHVGDDGTIGPYAARSHRVIPVTDLPLAAPELAEVAPFGRAQPDIDGIDLVLPSLGSASVAALRAGRRSDPSGVIVERVGGREFRLARSGFWQVHRSAAQTLTTAVREAIDDQLFDAGAQNLDLYGGVGLLAAAVGDRFGSATKIETVESDESATAFAQENLADWIGATAVTARVDRYLAGVLRTADNARRSRLRRGTVVLDPPRSGAGGAVVDQLVELRPAQIVYVACDPVALARDIGGFRRKGYELVRLRAFDLFPNTHHVEAVATLVPA</sequence>
<dbReference type="Gene3D" id="3.40.50.150">
    <property type="entry name" value="Vaccinia Virus protein VP39"/>
    <property type="match status" value="1"/>
</dbReference>
<feature type="binding site" evidence="4">
    <location>
        <position position="395"/>
    </location>
    <ligand>
        <name>S-adenosyl-L-methionine</name>
        <dbReference type="ChEBI" id="CHEBI:59789"/>
    </ligand>
</feature>
<comment type="similarity">
    <text evidence="4">Belongs to the class I-like SAM-binding methyltransferase superfamily. RNA M5U methyltransferase family.</text>
</comment>
<dbReference type="InterPro" id="IPR010280">
    <property type="entry name" value="U5_MeTrfase_fam"/>
</dbReference>
<keyword evidence="1 4" id="KW-0489">Methyltransferase</keyword>
<organism evidence="7 8">
    <name type="scientific">Naasia lichenicola</name>
    <dbReference type="NCBI Taxonomy" id="2565933"/>
    <lineage>
        <taxon>Bacteria</taxon>
        <taxon>Bacillati</taxon>
        <taxon>Actinomycetota</taxon>
        <taxon>Actinomycetes</taxon>
        <taxon>Micrococcales</taxon>
        <taxon>Microbacteriaceae</taxon>
        <taxon>Naasia</taxon>
    </lineage>
</organism>
<protein>
    <submittedName>
        <fullName evidence="7">Class I SAM-dependent RNA methyltransferase</fullName>
    </submittedName>
</protein>
<evidence type="ECO:0000256" key="3">
    <source>
        <dbReference type="ARBA" id="ARBA00022691"/>
    </source>
</evidence>
<feature type="active site" description="Nucleophile" evidence="4">
    <location>
        <position position="475"/>
    </location>
</feature>
<gene>
    <name evidence="7" type="ORF">E6C64_09490</name>
</gene>
<dbReference type="SUPFAM" id="SSF53335">
    <property type="entry name" value="S-adenosyl-L-methionine-dependent methyltransferases"/>
    <property type="match status" value="1"/>
</dbReference>
<dbReference type="GO" id="GO:0070475">
    <property type="term" value="P:rRNA base methylation"/>
    <property type="evidence" value="ECO:0007669"/>
    <property type="project" value="TreeGrafter"/>
</dbReference>
<dbReference type="Pfam" id="PF01938">
    <property type="entry name" value="TRAM"/>
    <property type="match status" value="1"/>
</dbReference>
<feature type="compositionally biased region" description="Gly residues" evidence="5">
    <location>
        <begin position="12"/>
        <end position="43"/>
    </location>
</feature>
<dbReference type="RefSeq" id="WP_136427266.1">
    <property type="nucleotide sequence ID" value="NZ_SSSM01000004.1"/>
</dbReference>
<keyword evidence="3 4" id="KW-0949">S-adenosyl-L-methionine</keyword>
<dbReference type="PANTHER" id="PTHR11061:SF30">
    <property type="entry name" value="TRNA (URACIL(54)-C(5))-METHYLTRANSFERASE"/>
    <property type="match status" value="1"/>
</dbReference>
<feature type="region of interest" description="Disordered" evidence="5">
    <location>
        <begin position="204"/>
        <end position="227"/>
    </location>
</feature>
<comment type="caution">
    <text evidence="7">The sequence shown here is derived from an EMBL/GenBank/DDBJ whole genome shotgun (WGS) entry which is preliminary data.</text>
</comment>
<dbReference type="AlphaFoldDB" id="A0A4S4FKA3"/>
<dbReference type="InterPro" id="IPR029063">
    <property type="entry name" value="SAM-dependent_MTases_sf"/>
</dbReference>
<dbReference type="EMBL" id="SSSM01000004">
    <property type="protein sequence ID" value="THG30853.1"/>
    <property type="molecule type" value="Genomic_DNA"/>
</dbReference>
<dbReference type="PANTHER" id="PTHR11061">
    <property type="entry name" value="RNA M5U METHYLTRANSFERASE"/>
    <property type="match status" value="1"/>
</dbReference>
<evidence type="ECO:0000256" key="2">
    <source>
        <dbReference type="ARBA" id="ARBA00022679"/>
    </source>
</evidence>
<keyword evidence="8" id="KW-1185">Reference proteome</keyword>
<feature type="binding site" evidence="4">
    <location>
        <position position="371"/>
    </location>
    <ligand>
        <name>S-adenosyl-L-methionine</name>
        <dbReference type="ChEBI" id="CHEBI:59789"/>
    </ligand>
</feature>
<dbReference type="Pfam" id="PF05958">
    <property type="entry name" value="tRNA_U5-meth_tr"/>
    <property type="match status" value="1"/>
</dbReference>
<feature type="domain" description="TRAM" evidence="6">
    <location>
        <begin position="87"/>
        <end position="146"/>
    </location>
</feature>
<dbReference type="SUPFAM" id="SSF50249">
    <property type="entry name" value="Nucleic acid-binding proteins"/>
    <property type="match status" value="1"/>
</dbReference>
<proteinExistence type="inferred from homology"/>
<feature type="binding site" evidence="4">
    <location>
        <position position="339"/>
    </location>
    <ligand>
        <name>S-adenosyl-L-methionine</name>
        <dbReference type="ChEBI" id="CHEBI:59789"/>
    </ligand>
</feature>
<dbReference type="PROSITE" id="PS50926">
    <property type="entry name" value="TRAM"/>
    <property type="match status" value="1"/>
</dbReference>
<dbReference type="OrthoDB" id="9804590at2"/>
<feature type="compositionally biased region" description="Gly residues" evidence="5">
    <location>
        <begin position="207"/>
        <end position="220"/>
    </location>
</feature>
<dbReference type="InterPro" id="IPR002792">
    <property type="entry name" value="TRAM_dom"/>
</dbReference>
<name>A0A4S4FKA3_9MICO</name>
<feature type="binding site" evidence="4">
    <location>
        <position position="448"/>
    </location>
    <ligand>
        <name>S-adenosyl-L-methionine</name>
        <dbReference type="ChEBI" id="CHEBI:59789"/>
    </ligand>
</feature>